<organism evidence="3 4">
    <name type="scientific">Paractinoplanes durhamensis</name>
    <dbReference type="NCBI Taxonomy" id="113563"/>
    <lineage>
        <taxon>Bacteria</taxon>
        <taxon>Bacillati</taxon>
        <taxon>Actinomycetota</taxon>
        <taxon>Actinomycetes</taxon>
        <taxon>Micromonosporales</taxon>
        <taxon>Micromonosporaceae</taxon>
        <taxon>Paractinoplanes</taxon>
    </lineage>
</organism>
<dbReference type="InterPro" id="IPR012480">
    <property type="entry name" value="Hepar_II_III_C"/>
</dbReference>
<evidence type="ECO:0000313" key="3">
    <source>
        <dbReference type="EMBL" id="GIE04221.1"/>
    </source>
</evidence>
<protein>
    <submittedName>
        <fullName evidence="3">Heparinase</fullName>
    </submittedName>
</protein>
<dbReference type="Proteomes" id="UP000637628">
    <property type="component" value="Unassembled WGS sequence"/>
</dbReference>
<evidence type="ECO:0000259" key="2">
    <source>
        <dbReference type="Pfam" id="PF07940"/>
    </source>
</evidence>
<comment type="subcellular location">
    <subcellularLocation>
        <location evidence="1">Cell envelope</location>
    </subcellularLocation>
</comment>
<dbReference type="Pfam" id="PF07940">
    <property type="entry name" value="Hepar_II_III_C"/>
    <property type="match status" value="1"/>
</dbReference>
<comment type="caution">
    <text evidence="3">The sequence shown here is derived from an EMBL/GenBank/DDBJ whole genome shotgun (WGS) entry which is preliminary data.</text>
</comment>
<gene>
    <name evidence="3" type="ORF">Adu01nite_55710</name>
</gene>
<dbReference type="Gene3D" id="2.70.98.70">
    <property type="match status" value="1"/>
</dbReference>
<sequence>MSDLLLPPPAALPVAPATDRVVWDRARLDDATMGLLVARAETERATPWATPLASGFARYFRDGDRDAYEQVLWEREYRVNRAVVMAAVTLDPSWIDEAADGLILLCEQSTWCWPAHDDTFTRHGSVLPTVTDPYLDLGASEVAMQLTWADHLLGAQFDERVPGLRARIRYEVDRRVLTPFETRRDWHWLGLDGDVHNWNPWIHGNVLAAALRLVEDEERREALVRLIVEGLDRYVASIPPDGAIDEGYAYWWNGACRLLEAFDLLSHASRGALGDATAWPALRETVAFPHRLHLGGEWYLNHADGPARPPRSQPWDALHRAARLFGDRAAEAHAAAHRVPAGDEQQGLGRLARALTDPLWNAATPGPAAPTEDVWFPSTQVLIARGERLTLAVKGGHNGENHNHNDVGSVVVALGGVPVLVDPGRPTYTRQTFGPDRYAIWTMRSSWHNTPTIHGVQQSAGRRFAARDVEAGNGQVSLELSDAYEIEGSWRRTARLSRDVVVVSDEWALAAGSGSTVVHYVLAGSVSVGEGRAEIVALDRAGALIMSWEPAVACSVTVRELDDPMLRDVWGERLTRLDIDVSALGPDGRLDLIVKEQR</sequence>
<feature type="domain" description="Heparinase II/III-like C-terminal" evidence="2">
    <location>
        <begin position="370"/>
        <end position="546"/>
    </location>
</feature>
<dbReference type="SUPFAM" id="SSF48230">
    <property type="entry name" value="Chondroitin AC/alginate lyase"/>
    <property type="match status" value="1"/>
</dbReference>
<dbReference type="RefSeq" id="WP_203730779.1">
    <property type="nucleotide sequence ID" value="NZ_BAAATX010000016.1"/>
</dbReference>
<dbReference type="EMBL" id="BOML01000043">
    <property type="protein sequence ID" value="GIE04221.1"/>
    <property type="molecule type" value="Genomic_DNA"/>
</dbReference>
<evidence type="ECO:0000313" key="4">
    <source>
        <dbReference type="Proteomes" id="UP000637628"/>
    </source>
</evidence>
<name>A0ABQ3Z359_9ACTN</name>
<evidence type="ECO:0000256" key="1">
    <source>
        <dbReference type="ARBA" id="ARBA00004196"/>
    </source>
</evidence>
<proteinExistence type="predicted"/>
<keyword evidence="4" id="KW-1185">Reference proteome</keyword>
<dbReference type="Gene3D" id="1.50.10.100">
    <property type="entry name" value="Chondroitin AC/alginate lyase"/>
    <property type="match status" value="1"/>
</dbReference>
<dbReference type="InterPro" id="IPR008929">
    <property type="entry name" value="Chondroitin_lyas"/>
</dbReference>
<reference evidence="3 4" key="1">
    <citation type="submission" date="2021-01" db="EMBL/GenBank/DDBJ databases">
        <title>Whole genome shotgun sequence of Actinoplanes durhamensis NBRC 14914.</title>
        <authorList>
            <person name="Komaki H."/>
            <person name="Tamura T."/>
        </authorList>
    </citation>
    <scope>NUCLEOTIDE SEQUENCE [LARGE SCALE GENOMIC DNA]</scope>
    <source>
        <strain evidence="3 4">NBRC 14914</strain>
    </source>
</reference>
<accession>A0ABQ3Z359</accession>